<dbReference type="SUPFAM" id="SSF52540">
    <property type="entry name" value="P-loop containing nucleoside triphosphate hydrolases"/>
    <property type="match status" value="1"/>
</dbReference>
<protein>
    <recommendedName>
        <fullName evidence="1">NB-ARC domain-containing protein</fullName>
    </recommendedName>
</protein>
<evidence type="ECO:0000259" key="1">
    <source>
        <dbReference type="Pfam" id="PF00931"/>
    </source>
</evidence>
<evidence type="ECO:0000313" key="3">
    <source>
        <dbReference type="Proteomes" id="UP000823775"/>
    </source>
</evidence>
<accession>A0ABS8VY58</accession>
<name>A0ABS8VY58_DATST</name>
<dbReference type="Gene3D" id="3.40.50.300">
    <property type="entry name" value="P-loop containing nucleotide triphosphate hydrolases"/>
    <property type="match status" value="1"/>
</dbReference>
<sequence length="214" mass="25632">MLLISYGKQLYAGKRYLIVLDDLWDTATWDELTRPFPDVEKGSRIIFTTREKRVALHGKRNALILLSMTAKTRRKLELLEKGHLEKRFALMNCGCFEKEELCELEFEIFGSFIFKNEEEVMKGFSEYLKFNLWVESFWRAEGLVEQTEMVEESWDFSTERYWIKLDFLNELESLWFPLTFDALSTIARLPKLEELSLLYPMIQEEEWNMGRRHL</sequence>
<evidence type="ECO:0000313" key="2">
    <source>
        <dbReference type="EMBL" id="MCE2055087.1"/>
    </source>
</evidence>
<dbReference type="Proteomes" id="UP000823775">
    <property type="component" value="Unassembled WGS sequence"/>
</dbReference>
<organism evidence="2 3">
    <name type="scientific">Datura stramonium</name>
    <name type="common">Jimsonweed</name>
    <name type="synonym">Common thornapple</name>
    <dbReference type="NCBI Taxonomy" id="4076"/>
    <lineage>
        <taxon>Eukaryota</taxon>
        <taxon>Viridiplantae</taxon>
        <taxon>Streptophyta</taxon>
        <taxon>Embryophyta</taxon>
        <taxon>Tracheophyta</taxon>
        <taxon>Spermatophyta</taxon>
        <taxon>Magnoliopsida</taxon>
        <taxon>eudicotyledons</taxon>
        <taxon>Gunneridae</taxon>
        <taxon>Pentapetalae</taxon>
        <taxon>asterids</taxon>
        <taxon>lamiids</taxon>
        <taxon>Solanales</taxon>
        <taxon>Solanaceae</taxon>
        <taxon>Solanoideae</taxon>
        <taxon>Datureae</taxon>
        <taxon>Datura</taxon>
    </lineage>
</organism>
<keyword evidence="3" id="KW-1185">Reference proteome</keyword>
<proteinExistence type="predicted"/>
<comment type="caution">
    <text evidence="2">The sequence shown here is derived from an EMBL/GenBank/DDBJ whole genome shotgun (WGS) entry which is preliminary data.</text>
</comment>
<dbReference type="InterPro" id="IPR002182">
    <property type="entry name" value="NB-ARC"/>
</dbReference>
<feature type="domain" description="NB-ARC" evidence="1">
    <location>
        <begin position="12"/>
        <end position="56"/>
    </location>
</feature>
<reference evidence="2 3" key="1">
    <citation type="journal article" date="2021" name="BMC Genomics">
        <title>Datura genome reveals duplications of psychoactive alkaloid biosynthetic genes and high mutation rate following tissue culture.</title>
        <authorList>
            <person name="Rajewski A."/>
            <person name="Carter-House D."/>
            <person name="Stajich J."/>
            <person name="Litt A."/>
        </authorList>
    </citation>
    <scope>NUCLEOTIDE SEQUENCE [LARGE SCALE GENOMIC DNA]</scope>
    <source>
        <strain evidence="2">AR-01</strain>
    </source>
</reference>
<gene>
    <name evidence="2" type="ORF">HAX54_041965</name>
</gene>
<dbReference type="InterPro" id="IPR027417">
    <property type="entry name" value="P-loop_NTPase"/>
</dbReference>
<dbReference type="EMBL" id="JACEIK010006100">
    <property type="protein sequence ID" value="MCE2055087.1"/>
    <property type="molecule type" value="Genomic_DNA"/>
</dbReference>
<dbReference type="Pfam" id="PF00931">
    <property type="entry name" value="NB-ARC"/>
    <property type="match status" value="1"/>
</dbReference>